<evidence type="ECO:0000313" key="2">
    <source>
        <dbReference type="Proteomes" id="UP001500238"/>
    </source>
</evidence>
<name>A0ABN1HL22_9SPHN</name>
<gene>
    <name evidence="1" type="ORF">GCM10009102_01620</name>
</gene>
<dbReference type="Proteomes" id="UP001500238">
    <property type="component" value="Unassembled WGS sequence"/>
</dbReference>
<reference evidence="1 2" key="1">
    <citation type="journal article" date="2019" name="Int. J. Syst. Evol. Microbiol.">
        <title>The Global Catalogue of Microorganisms (GCM) 10K type strain sequencing project: providing services to taxonomists for standard genome sequencing and annotation.</title>
        <authorList>
            <consortium name="The Broad Institute Genomics Platform"/>
            <consortium name="The Broad Institute Genome Sequencing Center for Infectious Disease"/>
            <person name="Wu L."/>
            <person name="Ma J."/>
        </authorList>
    </citation>
    <scope>NUCLEOTIDE SEQUENCE [LARGE SCALE GENOMIC DNA]</scope>
    <source>
        <strain evidence="1 2">JCM 14603</strain>
    </source>
</reference>
<dbReference type="EMBL" id="BAAAES010000001">
    <property type="protein sequence ID" value="GAA0657255.1"/>
    <property type="molecule type" value="Genomic_DNA"/>
</dbReference>
<accession>A0ABN1HL22</accession>
<keyword evidence="2" id="KW-1185">Reference proteome</keyword>
<comment type="caution">
    <text evidence="1">The sequence shown here is derived from an EMBL/GenBank/DDBJ whole genome shotgun (WGS) entry which is preliminary data.</text>
</comment>
<organism evidence="1 2">
    <name type="scientific">Sphingomonas insulae</name>
    <dbReference type="NCBI Taxonomy" id="424800"/>
    <lineage>
        <taxon>Bacteria</taxon>
        <taxon>Pseudomonadati</taxon>
        <taxon>Pseudomonadota</taxon>
        <taxon>Alphaproteobacteria</taxon>
        <taxon>Sphingomonadales</taxon>
        <taxon>Sphingomonadaceae</taxon>
        <taxon>Sphingomonas</taxon>
    </lineage>
</organism>
<protein>
    <submittedName>
        <fullName evidence="1">Uncharacterized protein</fullName>
    </submittedName>
</protein>
<sequence length="116" mass="11797">MRRTTRGDEHRKVPSAGMSHIVRANDRCEDAMIRIALPVSLAGAGSAAGGEGCEACRPAVTRAGTCAALSGPAGHVMRRVSVVPPVRSVAPGNDGRIVVGGISVDDPACRAGRGAR</sequence>
<proteinExistence type="predicted"/>
<evidence type="ECO:0000313" key="1">
    <source>
        <dbReference type="EMBL" id="GAA0657255.1"/>
    </source>
</evidence>